<evidence type="ECO:0000313" key="3">
    <source>
        <dbReference type="EMBL" id="PPQ65974.1"/>
    </source>
</evidence>
<keyword evidence="1" id="KW-0812">Transmembrane</keyword>
<keyword evidence="4" id="KW-1185">Reference proteome</keyword>
<proteinExistence type="predicted"/>
<feature type="domain" description="Glycosyl transferase CAP10" evidence="2">
    <location>
        <begin position="340"/>
        <end position="614"/>
    </location>
</feature>
<dbReference type="OrthoDB" id="541052at2759"/>
<evidence type="ECO:0000256" key="1">
    <source>
        <dbReference type="SAM" id="Phobius"/>
    </source>
</evidence>
<gene>
    <name evidence="3" type="ORF">CVT24_011191</name>
</gene>
<name>A0A409VI63_9AGAR</name>
<organism evidence="3 4">
    <name type="scientific">Panaeolus cyanescens</name>
    <dbReference type="NCBI Taxonomy" id="181874"/>
    <lineage>
        <taxon>Eukaryota</taxon>
        <taxon>Fungi</taxon>
        <taxon>Dikarya</taxon>
        <taxon>Basidiomycota</taxon>
        <taxon>Agaricomycotina</taxon>
        <taxon>Agaricomycetes</taxon>
        <taxon>Agaricomycetidae</taxon>
        <taxon>Agaricales</taxon>
        <taxon>Agaricineae</taxon>
        <taxon>Galeropsidaceae</taxon>
        <taxon>Panaeolus</taxon>
    </lineage>
</organism>
<evidence type="ECO:0000313" key="4">
    <source>
        <dbReference type="Proteomes" id="UP000284842"/>
    </source>
</evidence>
<dbReference type="InterPro" id="IPR051091">
    <property type="entry name" value="O-Glucosyltr/Glycosyltrsf_90"/>
</dbReference>
<dbReference type="AlphaFoldDB" id="A0A409VI63"/>
<reference evidence="3 4" key="1">
    <citation type="journal article" date="2018" name="Evol. Lett.">
        <title>Horizontal gene cluster transfer increased hallucinogenic mushroom diversity.</title>
        <authorList>
            <person name="Reynolds H.T."/>
            <person name="Vijayakumar V."/>
            <person name="Gluck-Thaler E."/>
            <person name="Korotkin H.B."/>
            <person name="Matheny P.B."/>
            <person name="Slot J.C."/>
        </authorList>
    </citation>
    <scope>NUCLEOTIDE SEQUENCE [LARGE SCALE GENOMIC DNA]</scope>
    <source>
        <strain evidence="3 4">2629</strain>
    </source>
</reference>
<dbReference type="Pfam" id="PF05686">
    <property type="entry name" value="Glyco_transf_90"/>
    <property type="match status" value="1"/>
</dbReference>
<keyword evidence="1" id="KW-1133">Transmembrane helix</keyword>
<dbReference type="EMBL" id="NHTK01006054">
    <property type="protein sequence ID" value="PPQ65974.1"/>
    <property type="molecule type" value="Genomic_DNA"/>
</dbReference>
<keyword evidence="1" id="KW-0472">Membrane</keyword>
<feature type="transmembrane region" description="Helical" evidence="1">
    <location>
        <begin position="12"/>
        <end position="29"/>
    </location>
</feature>
<comment type="caution">
    <text evidence="3">The sequence shown here is derived from an EMBL/GenBank/DDBJ whole genome shotgun (WGS) entry which is preliminary data.</text>
</comment>
<accession>A0A409VI63</accession>
<dbReference type="InParanoid" id="A0A409VI63"/>
<dbReference type="Proteomes" id="UP000284842">
    <property type="component" value="Unassembled WGS sequence"/>
</dbReference>
<dbReference type="PANTHER" id="PTHR12203:SF118">
    <property type="entry name" value="BETA-1,2-XYLOSYLTRANSFERASE 1"/>
    <property type="match status" value="1"/>
</dbReference>
<evidence type="ECO:0000259" key="2">
    <source>
        <dbReference type="SMART" id="SM00672"/>
    </source>
</evidence>
<sequence>MTLSTRTRRRSFRFILFLAVAVIVFLKLLDVITERALIDELVGRQYLLDANSLFGNISLYQLPFAGRNHGNLVVQSGIDDEEDDVREHVFRADGILEVSDRGVHPIYELIARGEKEWNAKLAKASRSLPEAVKEYTRRYKRLPPKGFDLWWQYVQKHDVQLPDEYDQIFHDIEPFWGLDPADLAKIHSQNEVKEDSYTIGKNESGDVVKLLTYAFREGAYEQLIVNTEGPVDLLNEVATYLPPFRMTLSPHDGPNLLSDYKVRSAALSAAGAKKTLKVDDLPRIHELGWVSACPPRSPARRKPIDLDNPPPPSTKKSFIYDHVLAMDPCLHPNLLHYHGQFLSHNQGPTPQRALVPEFSQCSTTIHHNIRIPTSYEWIEDIYPRSNDPEWEDRQDERLLWRGSNTGIFHTKKMRWQNSHRDFLVRYTNELNGTVKVLPHDTLPGERMERLREYKKGLVNTAMIDIAFGGAVNGCDGETCKVLAETYPYRERQSIKQAGKYKYVLDIDGNGWSGRFKRLITSNALVFKSTIYPEWYADRIVPWVHYVPVQLDLSDLYDALFFFRGDGNGEGAHDELAHKIALAGREWSKTFWRKEDLVAYFFRLTLEYARVMSLDRDAMTYSN</sequence>
<dbReference type="STRING" id="181874.A0A409VI63"/>
<dbReference type="SMART" id="SM00672">
    <property type="entry name" value="CAP10"/>
    <property type="match status" value="1"/>
</dbReference>
<protein>
    <recommendedName>
        <fullName evidence="2">Glycosyl transferase CAP10 domain-containing protein</fullName>
    </recommendedName>
</protein>
<dbReference type="PANTHER" id="PTHR12203">
    <property type="entry name" value="KDEL LYS-ASP-GLU-LEU CONTAINING - RELATED"/>
    <property type="match status" value="1"/>
</dbReference>
<dbReference type="InterPro" id="IPR006598">
    <property type="entry name" value="CAP10"/>
</dbReference>